<feature type="transmembrane region" description="Helical" evidence="1">
    <location>
        <begin position="154"/>
        <end position="172"/>
    </location>
</feature>
<keyword evidence="1" id="KW-0472">Membrane</keyword>
<feature type="transmembrane region" description="Helical" evidence="1">
    <location>
        <begin position="90"/>
        <end position="108"/>
    </location>
</feature>
<dbReference type="EC" id="3.4.-.-" evidence="3"/>
<feature type="transmembrane region" description="Helical" evidence="1">
    <location>
        <begin position="128"/>
        <end position="147"/>
    </location>
</feature>
<evidence type="ECO:0000256" key="1">
    <source>
        <dbReference type="SAM" id="Phobius"/>
    </source>
</evidence>
<keyword evidence="3" id="KW-0378">Hydrolase</keyword>
<dbReference type="InterPro" id="IPR003675">
    <property type="entry name" value="Rce1/LyrA-like_dom"/>
</dbReference>
<feature type="transmembrane region" description="Helical" evidence="1">
    <location>
        <begin position="20"/>
        <end position="40"/>
    </location>
</feature>
<gene>
    <name evidence="3" type="ORF">SM116_07495</name>
</gene>
<accession>A0ABZ0SP37</accession>
<evidence type="ECO:0000259" key="2">
    <source>
        <dbReference type="Pfam" id="PF02517"/>
    </source>
</evidence>
<feature type="transmembrane region" description="Helical" evidence="1">
    <location>
        <begin position="178"/>
        <end position="199"/>
    </location>
</feature>
<protein>
    <submittedName>
        <fullName evidence="3">CPBP family intramembrane glutamic endopeptidase</fullName>
        <ecNumber evidence="3">3.4.-.-</ecNumber>
    </submittedName>
</protein>
<keyword evidence="4" id="KW-1185">Reference proteome</keyword>
<name>A0ABZ0SP37_9MICO</name>
<feature type="domain" description="CAAX prenyl protease 2/Lysostaphin resistance protein A-like" evidence="2">
    <location>
        <begin position="118"/>
        <end position="219"/>
    </location>
</feature>
<sequence>MSLHESGTVSTKAIVRSAFYVLWGVVLVWGAVFANTVVYQALSAPPATVNPYLNDLSSDAVILFVAFMPIVWAPRFFGYQVGVIAKHWRMLLGMAAFFVAAPLLYRLVLGETPFGANTWFFEGVVVPLAEEGLMRGILLSLLVWGFGRLYRESTAAWMGIVFSALIFATAHLNNLGSYPMGFVLFQVGFSIVVGLAFGYTRVTTQSIYPAIVLHSLLNLAATL</sequence>
<dbReference type="RefSeq" id="WP_320943822.1">
    <property type="nucleotide sequence ID" value="NZ_BAABEU010000009.1"/>
</dbReference>
<organism evidence="3 4">
    <name type="scientific">Microbacterium rhizosphaerae</name>
    <dbReference type="NCBI Taxonomy" id="1678237"/>
    <lineage>
        <taxon>Bacteria</taxon>
        <taxon>Bacillati</taxon>
        <taxon>Actinomycetota</taxon>
        <taxon>Actinomycetes</taxon>
        <taxon>Micrococcales</taxon>
        <taxon>Microbacteriaceae</taxon>
        <taxon>Microbacterium</taxon>
    </lineage>
</organism>
<proteinExistence type="predicted"/>
<evidence type="ECO:0000313" key="3">
    <source>
        <dbReference type="EMBL" id="WPR91121.1"/>
    </source>
</evidence>
<dbReference type="GO" id="GO:0016787">
    <property type="term" value="F:hydrolase activity"/>
    <property type="evidence" value="ECO:0007669"/>
    <property type="project" value="UniProtKB-KW"/>
</dbReference>
<evidence type="ECO:0000313" key="4">
    <source>
        <dbReference type="Proteomes" id="UP001323798"/>
    </source>
</evidence>
<keyword evidence="1" id="KW-1133">Transmembrane helix</keyword>
<keyword evidence="1" id="KW-0812">Transmembrane</keyword>
<dbReference type="EMBL" id="CP139368">
    <property type="protein sequence ID" value="WPR91121.1"/>
    <property type="molecule type" value="Genomic_DNA"/>
</dbReference>
<dbReference type="Pfam" id="PF02517">
    <property type="entry name" value="Rce1-like"/>
    <property type="match status" value="1"/>
</dbReference>
<feature type="transmembrane region" description="Helical" evidence="1">
    <location>
        <begin position="60"/>
        <end position="78"/>
    </location>
</feature>
<dbReference type="Proteomes" id="UP001323798">
    <property type="component" value="Chromosome"/>
</dbReference>
<reference evidence="3 4" key="1">
    <citation type="submission" date="2023-11" db="EMBL/GenBank/DDBJ databases">
        <title>Genome sequence of Microbacterium rhizosphaerae KACC 19337.</title>
        <authorList>
            <person name="Choi H."/>
            <person name="Kim S."/>
            <person name="Kim Y."/>
            <person name="Kwon S.-W."/>
            <person name="Heo J."/>
        </authorList>
    </citation>
    <scope>NUCLEOTIDE SEQUENCE [LARGE SCALE GENOMIC DNA]</scope>
    <source>
        <strain evidence="3 4">KACC 19337</strain>
    </source>
</reference>